<evidence type="ECO:0000256" key="5">
    <source>
        <dbReference type="ARBA" id="ARBA00022777"/>
    </source>
</evidence>
<proteinExistence type="predicted"/>
<dbReference type="InterPro" id="IPR003661">
    <property type="entry name" value="HisK_dim/P_dom"/>
</dbReference>
<dbReference type="InterPro" id="IPR036097">
    <property type="entry name" value="HisK_dim/P_sf"/>
</dbReference>
<evidence type="ECO:0000256" key="8">
    <source>
        <dbReference type="SAM" id="Coils"/>
    </source>
</evidence>
<protein>
    <recommendedName>
        <fullName evidence="2">histidine kinase</fullName>
        <ecNumber evidence="2">2.7.13.3</ecNumber>
    </recommendedName>
</protein>
<evidence type="ECO:0000256" key="1">
    <source>
        <dbReference type="ARBA" id="ARBA00000085"/>
    </source>
</evidence>
<dbReference type="Gene3D" id="1.10.287.130">
    <property type="match status" value="1"/>
</dbReference>
<keyword evidence="8" id="KW-0175">Coiled coil</keyword>
<name>B7KIK1_GLOC7</name>
<evidence type="ECO:0000256" key="4">
    <source>
        <dbReference type="ARBA" id="ARBA00022679"/>
    </source>
</evidence>
<keyword evidence="9" id="KW-1133">Transmembrane helix</keyword>
<dbReference type="CDD" id="cd00082">
    <property type="entry name" value="HisKA"/>
    <property type="match status" value="1"/>
</dbReference>
<dbReference type="InterPro" id="IPR005467">
    <property type="entry name" value="His_kinase_dom"/>
</dbReference>
<dbReference type="Pfam" id="PF02518">
    <property type="entry name" value="HATPase_c"/>
    <property type="match status" value="1"/>
</dbReference>
<evidence type="ECO:0000256" key="7">
    <source>
        <dbReference type="ARBA" id="ARBA00023136"/>
    </source>
</evidence>
<dbReference type="OrthoDB" id="417111at2"/>
<evidence type="ECO:0000313" key="11">
    <source>
        <dbReference type="EMBL" id="ACK69407.1"/>
    </source>
</evidence>
<evidence type="ECO:0000256" key="2">
    <source>
        <dbReference type="ARBA" id="ARBA00012438"/>
    </source>
</evidence>
<dbReference type="EC" id="2.7.13.3" evidence="2"/>
<keyword evidence="3" id="KW-0597">Phosphoprotein</keyword>
<feature type="domain" description="Histidine kinase" evidence="10">
    <location>
        <begin position="227"/>
        <end position="444"/>
    </location>
</feature>
<dbReference type="SMART" id="SM00388">
    <property type="entry name" value="HisKA"/>
    <property type="match status" value="1"/>
</dbReference>
<evidence type="ECO:0000256" key="6">
    <source>
        <dbReference type="ARBA" id="ARBA00023012"/>
    </source>
</evidence>
<keyword evidence="7 9" id="KW-0472">Membrane</keyword>
<evidence type="ECO:0000256" key="9">
    <source>
        <dbReference type="SAM" id="Phobius"/>
    </source>
</evidence>
<dbReference type="PROSITE" id="PS50109">
    <property type="entry name" value="HIS_KIN"/>
    <property type="match status" value="1"/>
</dbReference>
<dbReference type="InterPro" id="IPR049835">
    <property type="entry name" value="RppB"/>
</dbReference>
<evidence type="ECO:0000259" key="10">
    <source>
        <dbReference type="PROSITE" id="PS50109"/>
    </source>
</evidence>
<dbReference type="STRING" id="65393.PCC7424_0951"/>
<dbReference type="PANTHER" id="PTHR43711:SF1">
    <property type="entry name" value="HISTIDINE KINASE 1"/>
    <property type="match status" value="1"/>
</dbReference>
<feature type="coiled-coil region" evidence="8">
    <location>
        <begin position="245"/>
        <end position="272"/>
    </location>
</feature>
<dbReference type="SUPFAM" id="SSF55874">
    <property type="entry name" value="ATPase domain of HSP90 chaperone/DNA topoisomerase II/histidine kinase"/>
    <property type="match status" value="1"/>
</dbReference>
<dbReference type="Pfam" id="PF00512">
    <property type="entry name" value="HisKA"/>
    <property type="match status" value="1"/>
</dbReference>
<dbReference type="Proteomes" id="UP000002384">
    <property type="component" value="Chromosome"/>
</dbReference>
<accession>B7KIK1</accession>
<dbReference type="InterPro" id="IPR036890">
    <property type="entry name" value="HATPase_C_sf"/>
</dbReference>
<reference evidence="12" key="1">
    <citation type="journal article" date="2011" name="MBio">
        <title>Novel metabolic attributes of the genus Cyanothece, comprising a group of unicellular nitrogen-fixing Cyanobacteria.</title>
        <authorList>
            <person name="Bandyopadhyay A."/>
            <person name="Elvitigala T."/>
            <person name="Welsh E."/>
            <person name="Stockel J."/>
            <person name="Liberton M."/>
            <person name="Min H."/>
            <person name="Sherman L.A."/>
            <person name="Pakrasi H.B."/>
        </authorList>
    </citation>
    <scope>NUCLEOTIDE SEQUENCE [LARGE SCALE GENOMIC DNA]</scope>
    <source>
        <strain evidence="12">PCC 7424</strain>
    </source>
</reference>
<evidence type="ECO:0000256" key="3">
    <source>
        <dbReference type="ARBA" id="ARBA00022553"/>
    </source>
</evidence>
<dbReference type="Gene3D" id="3.30.565.10">
    <property type="entry name" value="Histidine kinase-like ATPase, C-terminal domain"/>
    <property type="match status" value="1"/>
</dbReference>
<organism evidence="11 12">
    <name type="scientific">Gloeothece citriformis (strain PCC 7424)</name>
    <name type="common">Cyanothece sp. (strain PCC 7424)</name>
    <dbReference type="NCBI Taxonomy" id="65393"/>
    <lineage>
        <taxon>Bacteria</taxon>
        <taxon>Bacillati</taxon>
        <taxon>Cyanobacteriota</taxon>
        <taxon>Cyanophyceae</taxon>
        <taxon>Oscillatoriophycideae</taxon>
        <taxon>Chroococcales</taxon>
        <taxon>Aphanothecaceae</taxon>
        <taxon>Gloeothece</taxon>
        <taxon>Gloeothece citriformis</taxon>
    </lineage>
</organism>
<comment type="catalytic activity">
    <reaction evidence="1">
        <text>ATP + protein L-histidine = ADP + protein N-phospho-L-histidine.</text>
        <dbReference type="EC" id="2.7.13.3"/>
    </reaction>
</comment>
<keyword evidence="12" id="KW-1185">Reference proteome</keyword>
<dbReference type="PANTHER" id="PTHR43711">
    <property type="entry name" value="TWO-COMPONENT HISTIDINE KINASE"/>
    <property type="match status" value="1"/>
</dbReference>
<dbReference type="PRINTS" id="PR00344">
    <property type="entry name" value="BCTRLSENSOR"/>
</dbReference>
<evidence type="ECO:0000313" key="12">
    <source>
        <dbReference type="Proteomes" id="UP000002384"/>
    </source>
</evidence>
<keyword evidence="5 11" id="KW-0418">Kinase</keyword>
<dbReference type="RefSeq" id="WP_012598354.1">
    <property type="nucleotide sequence ID" value="NC_011729.1"/>
</dbReference>
<dbReference type="AlphaFoldDB" id="B7KIK1"/>
<dbReference type="EMBL" id="CP001291">
    <property type="protein sequence ID" value="ACK69407.1"/>
    <property type="molecule type" value="Genomic_DNA"/>
</dbReference>
<dbReference type="GO" id="GO:0000155">
    <property type="term" value="F:phosphorelay sensor kinase activity"/>
    <property type="evidence" value="ECO:0007669"/>
    <property type="project" value="InterPro"/>
</dbReference>
<feature type="transmembrane region" description="Helical" evidence="9">
    <location>
        <begin position="186"/>
        <end position="206"/>
    </location>
</feature>
<sequence length="452" mass="51172">MNQNQIFNRTRRQLAGWYVLVTGLLLSICGVGLYQVVIYSQEYILRQKLESLSGTLHDSIEPFLEQPNQINNNVKKLLPGLCLKGQVCQLPKDVEKRHIAGVFQQEGYYLRLTTLSGQVLATIGQQPQGMNQKISIEFWQQVNSNNGESFYQISLLLRTQTGLRWGYLQIGRSMVEWNNYLMTLRLLLILGLPLAMLLVGGASWWLSRLAMRPIYESYRQMQQFTSDAAHELRTPLAVLQSTIEEMGLAKDLEEVEQNLEIMKRQNRRLSSLVTDLLLISKIDQQKFFTNIQPCCLNELILDLVEELEELALSAGVTLKTDLPINESIMMMGEPSQLYRMVSNLMTNGIQYTPSGGIINITLSCTENYILIQIQDTGIGIAPEELPRIFDRFYRVQSDRCRLTGGAGLGLSIAQAIAHAHRGRITVKSQLAQGSVFTIELPYQNFSPVLPKN</sequence>
<dbReference type="SMART" id="SM00387">
    <property type="entry name" value="HATPase_c"/>
    <property type="match status" value="1"/>
</dbReference>
<dbReference type="KEGG" id="cyc:PCC7424_0951"/>
<keyword evidence="9" id="KW-0812">Transmembrane</keyword>
<feature type="transmembrane region" description="Helical" evidence="9">
    <location>
        <begin position="15"/>
        <end position="39"/>
    </location>
</feature>
<keyword evidence="6" id="KW-0902">Two-component regulatory system</keyword>
<dbReference type="FunFam" id="3.30.565.10:FF:000006">
    <property type="entry name" value="Sensor histidine kinase WalK"/>
    <property type="match status" value="1"/>
</dbReference>
<dbReference type="eggNOG" id="COG5002">
    <property type="taxonomic scope" value="Bacteria"/>
</dbReference>
<dbReference type="InterPro" id="IPR004358">
    <property type="entry name" value="Sig_transdc_His_kin-like_C"/>
</dbReference>
<dbReference type="HOGENOM" id="CLU_000445_89_6_3"/>
<gene>
    <name evidence="11" type="ordered locus">PCC7424_0951</name>
</gene>
<keyword evidence="4 11" id="KW-0808">Transferase</keyword>
<dbReference type="FunFam" id="1.10.287.130:FF:000001">
    <property type="entry name" value="Two-component sensor histidine kinase"/>
    <property type="match status" value="1"/>
</dbReference>
<dbReference type="SUPFAM" id="SSF47384">
    <property type="entry name" value="Homodimeric domain of signal transducing histidine kinase"/>
    <property type="match status" value="1"/>
</dbReference>
<dbReference type="InterPro" id="IPR050736">
    <property type="entry name" value="Sensor_HK_Regulatory"/>
</dbReference>
<dbReference type="InterPro" id="IPR003594">
    <property type="entry name" value="HATPase_dom"/>
</dbReference>
<dbReference type="NCBIfam" id="NF041735">
    <property type="entry name" value="hist_kin_RppB"/>
    <property type="match status" value="1"/>
</dbReference>